<reference evidence="2 3" key="1">
    <citation type="journal article" date="2018" name="Elife">
        <title>Firefly genomes illuminate parallel origins of bioluminescence in beetles.</title>
        <authorList>
            <person name="Fallon T.R."/>
            <person name="Lower S.E."/>
            <person name="Chang C.H."/>
            <person name="Bessho-Uehara M."/>
            <person name="Martin G.J."/>
            <person name="Bewick A.J."/>
            <person name="Behringer M."/>
            <person name="Debat H.J."/>
            <person name="Wong I."/>
            <person name="Day J.C."/>
            <person name="Suvorov A."/>
            <person name="Silva C.J."/>
            <person name="Stanger-Hall K.F."/>
            <person name="Hall D.W."/>
            <person name="Schmitz R.J."/>
            <person name="Nelson D.R."/>
            <person name="Lewis S.M."/>
            <person name="Shigenobu S."/>
            <person name="Bybee S.M."/>
            <person name="Larracuente A.M."/>
            <person name="Oba Y."/>
            <person name="Weng J.K."/>
        </authorList>
    </citation>
    <scope>NUCLEOTIDE SEQUENCE [LARGE SCALE GENOMIC DNA]</scope>
    <source>
        <strain evidence="2">1611_PpyrPB1</strain>
        <tissue evidence="2">Whole body</tissue>
    </source>
</reference>
<comment type="caution">
    <text evidence="2">The sequence shown here is derived from an EMBL/GenBank/DDBJ whole genome shotgun (WGS) entry which is preliminary data.</text>
</comment>
<dbReference type="Proteomes" id="UP000327044">
    <property type="component" value="Unassembled WGS sequence"/>
</dbReference>
<evidence type="ECO:0000313" key="3">
    <source>
        <dbReference type="Proteomes" id="UP000327044"/>
    </source>
</evidence>
<evidence type="ECO:0000313" key="2">
    <source>
        <dbReference type="EMBL" id="KAB0800942.1"/>
    </source>
</evidence>
<organism evidence="2 3">
    <name type="scientific">Photinus pyralis</name>
    <name type="common">Common eastern firefly</name>
    <name type="synonym">Lampyris pyralis</name>
    <dbReference type="NCBI Taxonomy" id="7054"/>
    <lineage>
        <taxon>Eukaryota</taxon>
        <taxon>Metazoa</taxon>
        <taxon>Ecdysozoa</taxon>
        <taxon>Arthropoda</taxon>
        <taxon>Hexapoda</taxon>
        <taxon>Insecta</taxon>
        <taxon>Pterygota</taxon>
        <taxon>Neoptera</taxon>
        <taxon>Endopterygota</taxon>
        <taxon>Coleoptera</taxon>
        <taxon>Polyphaga</taxon>
        <taxon>Elateriformia</taxon>
        <taxon>Elateroidea</taxon>
        <taxon>Lampyridae</taxon>
        <taxon>Lampyrinae</taxon>
        <taxon>Photinus</taxon>
    </lineage>
</organism>
<gene>
    <name evidence="2" type="ORF">PPYR_05296</name>
</gene>
<feature type="region of interest" description="Disordered" evidence="1">
    <location>
        <begin position="54"/>
        <end position="165"/>
    </location>
</feature>
<dbReference type="InParanoid" id="A0A5N4AU94"/>
<feature type="compositionally biased region" description="Basic and acidic residues" evidence="1">
    <location>
        <begin position="60"/>
        <end position="69"/>
    </location>
</feature>
<feature type="compositionally biased region" description="Basic and acidic residues" evidence="1">
    <location>
        <begin position="149"/>
        <end position="165"/>
    </location>
</feature>
<dbReference type="EMBL" id="VVIM01000003">
    <property type="protein sequence ID" value="KAB0800942.1"/>
    <property type="molecule type" value="Genomic_DNA"/>
</dbReference>
<accession>A0A5N4AU94</accession>
<proteinExistence type="predicted"/>
<feature type="compositionally biased region" description="Basic and acidic residues" evidence="1">
    <location>
        <begin position="92"/>
        <end position="102"/>
    </location>
</feature>
<name>A0A5N4AU94_PHOPY</name>
<sequence length="165" mass="18008">MRSKQIPAVVPLYVDNYEDLLDLEITATPMQGPTTSRAHMESKPCHHAIPPNPTMGQHFSVREHEKEKISSQTGPTEPSTGNAVVTAEESEPYSKEELKELMELFGLLMDDDDPSGQQSTETGPKAQDLEQLLTGEDAHTASGTGESSSDEKEALTCDDPPIRES</sequence>
<evidence type="ECO:0000256" key="1">
    <source>
        <dbReference type="SAM" id="MobiDB-lite"/>
    </source>
</evidence>
<keyword evidence="3" id="KW-1185">Reference proteome</keyword>
<protein>
    <submittedName>
        <fullName evidence="2">Uncharacterized protein</fullName>
    </submittedName>
</protein>
<feature type="compositionally biased region" description="Polar residues" evidence="1">
    <location>
        <begin position="70"/>
        <end position="83"/>
    </location>
</feature>
<dbReference type="AlphaFoldDB" id="A0A5N4AU94"/>